<comment type="caution">
    <text evidence="1">The sequence shown here is derived from an EMBL/GenBank/DDBJ whole genome shotgun (WGS) entry which is preliminary data.</text>
</comment>
<organism evidence="1 2">
    <name type="scientific">Staphylococcus cohnii subsp. cohnii</name>
    <dbReference type="NCBI Taxonomy" id="74704"/>
    <lineage>
        <taxon>Bacteria</taxon>
        <taxon>Bacillati</taxon>
        <taxon>Bacillota</taxon>
        <taxon>Bacilli</taxon>
        <taxon>Bacillales</taxon>
        <taxon>Staphylococcaceae</taxon>
        <taxon>Staphylococcus</taxon>
        <taxon>Staphylococcus cohnii species complex</taxon>
    </lineage>
</organism>
<evidence type="ECO:0000313" key="2">
    <source>
        <dbReference type="Proteomes" id="UP000034455"/>
    </source>
</evidence>
<dbReference type="PATRIC" id="fig|74704.6.peg.1661"/>
<dbReference type="RefSeq" id="WP_019468815.1">
    <property type="nucleotide sequence ID" value="NZ_LAKJ01000027.1"/>
</dbReference>
<reference evidence="1 2" key="1">
    <citation type="submission" date="2015-03" db="EMBL/GenBank/DDBJ databases">
        <title>Genome Assembly of Staphylococcus cohnii subsp. cohnii strain G22B2.</title>
        <authorList>
            <person name="Nair G."/>
            <person name="Kaur G."/>
            <person name="Khatri I."/>
            <person name="Singh N.K."/>
            <person name="Sathyabama S."/>
            <person name="Maurya S.K."/>
            <person name="Subramanian S."/>
            <person name="Agrewala J.N."/>
            <person name="Mayilraj S."/>
        </authorList>
    </citation>
    <scope>NUCLEOTIDE SEQUENCE [LARGE SCALE GENOMIC DNA]</scope>
    <source>
        <strain evidence="1 2">G22B2</strain>
    </source>
</reference>
<sequence length="47" mass="5522">MDYRIETLPDIPVPVVGVKKAYATGQKAQENIFKFWRNLKQWVTKIT</sequence>
<dbReference type="Proteomes" id="UP000034455">
    <property type="component" value="Unassembled WGS sequence"/>
</dbReference>
<name>A0A0M2NYV1_STACC</name>
<dbReference type="AlphaFoldDB" id="A0A0M2NYV1"/>
<evidence type="ECO:0000313" key="1">
    <source>
        <dbReference type="EMBL" id="KKI62868.1"/>
    </source>
</evidence>
<dbReference type="EMBL" id="LAKJ01000027">
    <property type="protein sequence ID" value="KKI62868.1"/>
    <property type="molecule type" value="Genomic_DNA"/>
</dbReference>
<gene>
    <name evidence="1" type="ORF">UF66_1619</name>
</gene>
<proteinExistence type="predicted"/>
<accession>A0A0M2NYV1</accession>
<protein>
    <submittedName>
        <fullName evidence="1">Uncharacterized protein</fullName>
    </submittedName>
</protein>